<gene>
    <name evidence="5" type="ORF">NF556_03035</name>
</gene>
<evidence type="ECO:0000256" key="2">
    <source>
        <dbReference type="ARBA" id="ARBA00022857"/>
    </source>
</evidence>
<evidence type="ECO:0000259" key="4">
    <source>
        <dbReference type="Pfam" id="PF00248"/>
    </source>
</evidence>
<evidence type="ECO:0000256" key="1">
    <source>
        <dbReference type="ARBA" id="ARBA00007905"/>
    </source>
</evidence>
<dbReference type="Pfam" id="PF00248">
    <property type="entry name" value="Aldo_ket_red"/>
    <property type="match status" value="1"/>
</dbReference>
<reference evidence="5" key="1">
    <citation type="submission" date="2022-06" db="EMBL/GenBank/DDBJ databases">
        <title>Ornithinimicrobium HY1793.</title>
        <authorList>
            <person name="Huang Y."/>
        </authorList>
    </citation>
    <scope>NUCLEOTIDE SEQUENCE</scope>
    <source>
        <strain evidence="5">HY1793</strain>
    </source>
</reference>
<sequence>MTNSSIPNIELNNGVTIPQVGYGVFQVPEDQTQRNVEAALAAGYRHIDTAAAYYNEAGVGAAIKASGLPREDIFVTTKLRNGDQGAESALAAYEASRKALGLDALDLYLIHWPYPSADKYVETWKSFEKLYEEGAVRAIGVSNFLPQFLERLLAESDIVPAVNQIEIHPTFQQPGTQDASRAAGIAVEAYSPLGQGKDLDAAAVTGVAERLGVTPAQVVLRWHVQQGTIVIPKSVTPERIVSNLDLFSFELTDEDMGAISALDTDEHIGADPATAAFTQVRN</sequence>
<dbReference type="RefSeq" id="WP_252594025.1">
    <property type="nucleotide sequence ID" value="NZ_CP099489.1"/>
</dbReference>
<dbReference type="PANTHER" id="PTHR43827">
    <property type="entry name" value="2,5-DIKETO-D-GLUCONIC ACID REDUCTASE"/>
    <property type="match status" value="1"/>
</dbReference>
<evidence type="ECO:0000256" key="3">
    <source>
        <dbReference type="ARBA" id="ARBA00023002"/>
    </source>
</evidence>
<dbReference type="PROSITE" id="PS00063">
    <property type="entry name" value="ALDOKETO_REDUCTASE_3"/>
    <property type="match status" value="1"/>
</dbReference>
<dbReference type="SUPFAM" id="SSF51430">
    <property type="entry name" value="NAD(P)-linked oxidoreductase"/>
    <property type="match status" value="1"/>
</dbReference>
<dbReference type="PROSITE" id="PS00062">
    <property type="entry name" value="ALDOKETO_REDUCTASE_2"/>
    <property type="match status" value="1"/>
</dbReference>
<keyword evidence="2" id="KW-0521">NADP</keyword>
<dbReference type="PANTHER" id="PTHR43827:SF3">
    <property type="entry name" value="NADP-DEPENDENT OXIDOREDUCTASE DOMAIN-CONTAINING PROTEIN"/>
    <property type="match status" value="1"/>
</dbReference>
<dbReference type="Gene3D" id="3.20.20.100">
    <property type="entry name" value="NADP-dependent oxidoreductase domain"/>
    <property type="match status" value="1"/>
</dbReference>
<keyword evidence="3" id="KW-0560">Oxidoreductase</keyword>
<dbReference type="InterPro" id="IPR020471">
    <property type="entry name" value="AKR"/>
</dbReference>
<evidence type="ECO:0000313" key="6">
    <source>
        <dbReference type="Proteomes" id="UP001056455"/>
    </source>
</evidence>
<proteinExistence type="inferred from homology"/>
<dbReference type="EMBL" id="CP099489">
    <property type="protein sequence ID" value="USQ80650.1"/>
    <property type="molecule type" value="Genomic_DNA"/>
</dbReference>
<dbReference type="PROSITE" id="PS00798">
    <property type="entry name" value="ALDOKETO_REDUCTASE_1"/>
    <property type="match status" value="1"/>
</dbReference>
<dbReference type="InterPro" id="IPR036812">
    <property type="entry name" value="NAD(P)_OxRdtase_dom_sf"/>
</dbReference>
<dbReference type="Proteomes" id="UP001056455">
    <property type="component" value="Chromosome"/>
</dbReference>
<evidence type="ECO:0000313" key="5">
    <source>
        <dbReference type="EMBL" id="USQ80650.1"/>
    </source>
</evidence>
<protein>
    <submittedName>
        <fullName evidence="5">Aldo/keto reductase</fullName>
    </submittedName>
</protein>
<name>A0ABY4YV76_9MICO</name>
<accession>A0ABY4YV76</accession>
<dbReference type="PIRSF" id="PIRSF000097">
    <property type="entry name" value="AKR"/>
    <property type="match status" value="1"/>
</dbReference>
<dbReference type="InterPro" id="IPR018170">
    <property type="entry name" value="Aldo/ket_reductase_CS"/>
</dbReference>
<keyword evidence="6" id="KW-1185">Reference proteome</keyword>
<comment type="similarity">
    <text evidence="1">Belongs to the aldo/keto reductase family.</text>
</comment>
<dbReference type="PRINTS" id="PR00069">
    <property type="entry name" value="ALDKETRDTASE"/>
</dbReference>
<dbReference type="InterPro" id="IPR023210">
    <property type="entry name" value="NADP_OxRdtase_dom"/>
</dbReference>
<feature type="domain" description="NADP-dependent oxidoreductase" evidence="4">
    <location>
        <begin position="26"/>
        <end position="262"/>
    </location>
</feature>
<organism evidence="5 6">
    <name type="scientific">Ornithinimicrobium faecis</name>
    <dbReference type="NCBI Taxonomy" id="2934158"/>
    <lineage>
        <taxon>Bacteria</taxon>
        <taxon>Bacillati</taxon>
        <taxon>Actinomycetota</taxon>
        <taxon>Actinomycetes</taxon>
        <taxon>Micrococcales</taxon>
        <taxon>Ornithinimicrobiaceae</taxon>
        <taxon>Ornithinimicrobium</taxon>
    </lineage>
</organism>